<evidence type="ECO:0000259" key="6">
    <source>
        <dbReference type="Pfam" id="PF07897"/>
    </source>
</evidence>
<evidence type="ECO:0000313" key="8">
    <source>
        <dbReference type="Proteomes" id="UP000585474"/>
    </source>
</evidence>
<comment type="subcellular location">
    <subcellularLocation>
        <location evidence="1 4">Nucleus</location>
    </subcellularLocation>
</comment>
<keyword evidence="3 4" id="KW-0539">Nucleus</keyword>
<dbReference type="Pfam" id="PF16136">
    <property type="entry name" value="NLS_NINJA_AFP"/>
    <property type="match status" value="1"/>
</dbReference>
<feature type="compositionally biased region" description="Low complexity" evidence="5">
    <location>
        <begin position="198"/>
        <end position="213"/>
    </location>
</feature>
<dbReference type="GO" id="GO:0005634">
    <property type="term" value="C:nucleus"/>
    <property type="evidence" value="ECO:0007669"/>
    <property type="project" value="UniProtKB-SubCell"/>
</dbReference>
<feature type="region of interest" description="Disordered" evidence="5">
    <location>
        <begin position="87"/>
        <end position="165"/>
    </location>
</feature>
<feature type="compositionally biased region" description="Basic and acidic residues" evidence="5">
    <location>
        <begin position="119"/>
        <end position="132"/>
    </location>
</feature>
<feature type="compositionally biased region" description="Gly residues" evidence="5">
    <location>
        <begin position="150"/>
        <end position="162"/>
    </location>
</feature>
<protein>
    <recommendedName>
        <fullName evidence="4">Ninja-family protein</fullName>
    </recommendedName>
    <alternativeName>
        <fullName evidence="4">ABI-binding protein</fullName>
    </alternativeName>
</protein>
<dbReference type="InterPro" id="IPR031307">
    <property type="entry name" value="Ninja_fam"/>
</dbReference>
<name>A0A7J0G2J6_9ERIC</name>
<dbReference type="InterPro" id="IPR012463">
    <property type="entry name" value="Ninja_motif"/>
</dbReference>
<reference evidence="7 8" key="1">
    <citation type="submission" date="2019-07" db="EMBL/GenBank/DDBJ databases">
        <title>De Novo Assembly of kiwifruit Actinidia rufa.</title>
        <authorList>
            <person name="Sugita-Konishi S."/>
            <person name="Sato K."/>
            <person name="Mori E."/>
            <person name="Abe Y."/>
            <person name="Kisaki G."/>
            <person name="Hamano K."/>
            <person name="Suezawa K."/>
            <person name="Otani M."/>
            <person name="Fukuda T."/>
            <person name="Manabe T."/>
            <person name="Gomi K."/>
            <person name="Tabuchi M."/>
            <person name="Akimitsu K."/>
            <person name="Kataoka I."/>
        </authorList>
    </citation>
    <scope>NUCLEOTIDE SEQUENCE [LARGE SCALE GENOMIC DNA]</scope>
    <source>
        <strain evidence="8">cv. Fuchu</strain>
    </source>
</reference>
<dbReference type="GO" id="GO:0045892">
    <property type="term" value="P:negative regulation of DNA-templated transcription"/>
    <property type="evidence" value="ECO:0007669"/>
    <property type="project" value="TreeGrafter"/>
</dbReference>
<dbReference type="EMBL" id="BJWL01000017">
    <property type="protein sequence ID" value="GFZ05005.1"/>
    <property type="molecule type" value="Genomic_DNA"/>
</dbReference>
<dbReference type="InterPro" id="IPR032310">
    <property type="entry name" value="NLS_NINJA_AFP-like"/>
</dbReference>
<gene>
    <name evidence="7" type="ORF">Acr_17g0005770</name>
</gene>
<dbReference type="GO" id="GO:0009737">
    <property type="term" value="P:response to abscisic acid"/>
    <property type="evidence" value="ECO:0007669"/>
    <property type="project" value="TreeGrafter"/>
</dbReference>
<dbReference type="GO" id="GO:0007165">
    <property type="term" value="P:signal transduction"/>
    <property type="evidence" value="ECO:0007669"/>
    <property type="project" value="InterPro"/>
</dbReference>
<feature type="region of interest" description="Disordered" evidence="5">
    <location>
        <begin position="189"/>
        <end position="219"/>
    </location>
</feature>
<comment type="caution">
    <text evidence="7">The sequence shown here is derived from an EMBL/GenBank/DDBJ whole genome shotgun (WGS) entry which is preliminary data.</text>
</comment>
<evidence type="ECO:0000256" key="1">
    <source>
        <dbReference type="ARBA" id="ARBA00004123"/>
    </source>
</evidence>
<accession>A0A7J0G2J6</accession>
<evidence type="ECO:0000256" key="4">
    <source>
        <dbReference type="RuleBase" id="RU369029"/>
    </source>
</evidence>
<comment type="similarity">
    <text evidence="2 4">Belongs to the Ninja family.</text>
</comment>
<dbReference type="PANTHER" id="PTHR31413">
    <property type="entry name" value="AFP HOMOLOG 2"/>
    <property type="match status" value="1"/>
</dbReference>
<feature type="domain" description="Ethylene-responsive binding factor-associated repression" evidence="6">
    <location>
        <begin position="49"/>
        <end position="84"/>
    </location>
</feature>
<evidence type="ECO:0000256" key="5">
    <source>
        <dbReference type="SAM" id="MobiDB-lite"/>
    </source>
</evidence>
<evidence type="ECO:0000256" key="3">
    <source>
        <dbReference type="ARBA" id="ARBA00023242"/>
    </source>
</evidence>
<keyword evidence="8" id="KW-1185">Reference proteome</keyword>
<proteinExistence type="inferred from homology"/>
<organism evidence="7 8">
    <name type="scientific">Actinidia rufa</name>
    <dbReference type="NCBI Taxonomy" id="165716"/>
    <lineage>
        <taxon>Eukaryota</taxon>
        <taxon>Viridiplantae</taxon>
        <taxon>Streptophyta</taxon>
        <taxon>Embryophyta</taxon>
        <taxon>Tracheophyta</taxon>
        <taxon>Spermatophyta</taxon>
        <taxon>Magnoliopsida</taxon>
        <taxon>eudicotyledons</taxon>
        <taxon>Gunneridae</taxon>
        <taxon>Pentapetalae</taxon>
        <taxon>asterids</taxon>
        <taxon>Ericales</taxon>
        <taxon>Actinidiaceae</taxon>
        <taxon>Actinidia</taxon>
    </lineage>
</organism>
<dbReference type="Pfam" id="PF07897">
    <property type="entry name" value="EAR"/>
    <property type="match status" value="1"/>
</dbReference>
<dbReference type="AlphaFoldDB" id="A0A7J0G2J6"/>
<dbReference type="Proteomes" id="UP000585474">
    <property type="component" value="Unassembled WGS sequence"/>
</dbReference>
<dbReference type="OrthoDB" id="667358at2759"/>
<sequence>MADANEGKRSIPGMEKLSLETNRFPRDLLQRFMASNNQSQFTSMCREEEEREEIELNLGLSLGGRFGVDKSEKKKLMRSSSIAGSIPIVGDDFDAVTPPPVSVPGLMRTSSLPAETEEDWRKRKELQTLRRMEAKRRRLEKQKSLRSEQEGGGGGGGGGGGRGLRREIEQYVGAANGFSLRAARAAAGGSGQGFVQPSGSVESQGGSSSGMSESDSKPVQGDRFVRSAVFSSVSVNFATGLYLVDWMVMEIYV</sequence>
<evidence type="ECO:0000256" key="2">
    <source>
        <dbReference type="ARBA" id="ARBA00006081"/>
    </source>
</evidence>
<evidence type="ECO:0000313" key="7">
    <source>
        <dbReference type="EMBL" id="GFZ05005.1"/>
    </source>
</evidence>
<dbReference type="PANTHER" id="PTHR31413:SF46">
    <property type="entry name" value="NINJA-FAMILY PROTEIN AFP1"/>
    <property type="match status" value="1"/>
</dbReference>
<comment type="function">
    <text evidence="4">Acts as a negative regulator of abscisic acid (ABA) response.</text>
</comment>